<dbReference type="CDD" id="cd02019">
    <property type="entry name" value="NK"/>
    <property type="match status" value="1"/>
</dbReference>
<evidence type="ECO:0008006" key="6">
    <source>
        <dbReference type="Google" id="ProtNLM"/>
    </source>
</evidence>
<evidence type="ECO:0000259" key="2">
    <source>
        <dbReference type="Pfam" id="PF17100"/>
    </source>
</evidence>
<dbReference type="RefSeq" id="XP_025569560.1">
    <property type="nucleotide sequence ID" value="XM_025714871.1"/>
</dbReference>
<dbReference type="EMBL" id="KZ824498">
    <property type="protein sequence ID" value="RAK95232.1"/>
    <property type="molecule type" value="Genomic_DNA"/>
</dbReference>
<dbReference type="PANTHER" id="PTHR10039:SF14">
    <property type="entry name" value="NACHT DOMAIN-CONTAINING PROTEIN"/>
    <property type="match status" value="1"/>
</dbReference>
<dbReference type="VEuPathDB" id="FungiDB:BO80DRAFT_275102"/>
<keyword evidence="5" id="KW-1185">Reference proteome</keyword>
<dbReference type="Pfam" id="PF24883">
    <property type="entry name" value="NPHP3_N"/>
    <property type="match status" value="1"/>
</dbReference>
<sequence length="983" mass="111558">MITDILIRHQIEQINFKSLYEPASSEDENAIKCSRSLMGSTVKLYSRILEYQIRLAEQCYNNRAIATIRNVFQLDSWGDMTKKLQSLDKRIIDELRTQKEAREQIERRIQELHPTTRATWARIKEKPICHEGTQREIRDAIHRWSEDSEGKSILWLSGLPGTGKSTVLRTIAAELSHRDFNSPRLGASFFFNKNDLVGSNIRNLFPTLACDLVETVPGFGAAVSQAIGMKRNIQDRSIEDQWRCFIQDPLLTLKGTFHSQIIVVLDAIDEIVIEDGTVGHLLQRLSETERLKFLISCRSESPVPFQGLGAMVQERKLGKIIVDNTDENDITCFLTHELAQISEKFPDLPPELLGQETVRELAIQTEGLFFYADSICRLLKTADRGSQIRRRLEQLTANKPTHRPLRDMDKLYTEILDRILTMEPEHDEEIVPLFQKVVGAMVVLRQPLSVPSLGKLIAASDDDSDYILAKICSLIDICVPGCPPSFIHLSFKDYVLDGSRCPNRLFHITKERRHAELFRGCIKVMKESLHREIRNLHDHRSTVDAESSREQLPQYVRYACMFWVEHLSLSGLPPKQESYEVEVFVKRHFLQWLEFMAWLKMIPDADVALVKLYRMRMGDSLRSFLKDAWTYIQEFRGIIEKFPLQIYVPALIFCSEESCIRNIFEREILREMRLIDSGGMSIFGREISFRGDQKPIEFQISPDGQPLVVVLKRLTDPKSAKEITIWDTTTWVSETLHVDVLRFQISPSSRHLLVLSQSGKVFLSDLHSRPSHTPLPMGELQSISGKVTDIAFFESGARFACAVNKEVLILSATTGHDSQSFRVPEVSSLNGLSVAADGSRVARLSHVDGRMETIHSRDESVQSSDITFETLVRPQDCQVVFPDDDKPSSLPVIKAGIGKDGPPSFLIQTPDHLGVVVANDQKMTVWRKSPKTGASVPIAGCPTLSSDETVLSCFTQEVIQVFKPGTWEIWELNRESCSSPGTV</sequence>
<dbReference type="AlphaFoldDB" id="A0A395GIX9"/>
<evidence type="ECO:0000259" key="3">
    <source>
        <dbReference type="Pfam" id="PF24883"/>
    </source>
</evidence>
<dbReference type="InterPro" id="IPR031359">
    <property type="entry name" value="NACHT_N"/>
</dbReference>
<name>A0A395GIX9_9EURO</name>
<reference evidence="4 5" key="1">
    <citation type="submission" date="2018-02" db="EMBL/GenBank/DDBJ databases">
        <title>The genomes of Aspergillus section Nigri reveals drivers in fungal speciation.</title>
        <authorList>
            <consortium name="DOE Joint Genome Institute"/>
            <person name="Vesth T.C."/>
            <person name="Nybo J."/>
            <person name="Theobald S."/>
            <person name="Brandl J."/>
            <person name="Frisvad J.C."/>
            <person name="Nielsen K.F."/>
            <person name="Lyhne E.K."/>
            <person name="Kogle M.E."/>
            <person name="Kuo A."/>
            <person name="Riley R."/>
            <person name="Clum A."/>
            <person name="Nolan M."/>
            <person name="Lipzen A."/>
            <person name="Salamov A."/>
            <person name="Henrissat B."/>
            <person name="Wiebenga A."/>
            <person name="De vries R.P."/>
            <person name="Grigoriev I.V."/>
            <person name="Mortensen U.H."/>
            <person name="Andersen M.R."/>
            <person name="Baker S.E."/>
        </authorList>
    </citation>
    <scope>NUCLEOTIDE SEQUENCE [LARGE SCALE GENOMIC DNA]</scope>
    <source>
        <strain evidence="4 5">CBS 121593</strain>
    </source>
</reference>
<dbReference type="Pfam" id="PF17100">
    <property type="entry name" value="NACHT_N"/>
    <property type="match status" value="1"/>
</dbReference>
<proteinExistence type="predicted"/>
<dbReference type="InterPro" id="IPR027417">
    <property type="entry name" value="P-loop_NTPase"/>
</dbReference>
<gene>
    <name evidence="4" type="ORF">BO80DRAFT_275102</name>
</gene>
<evidence type="ECO:0000256" key="1">
    <source>
        <dbReference type="ARBA" id="ARBA00022737"/>
    </source>
</evidence>
<feature type="domain" description="Nephrocystin 3-like N-terminal" evidence="3">
    <location>
        <begin position="139"/>
        <end position="298"/>
    </location>
</feature>
<dbReference type="OrthoDB" id="21416at2759"/>
<dbReference type="PANTHER" id="PTHR10039">
    <property type="entry name" value="AMELOGENIN"/>
    <property type="match status" value="1"/>
</dbReference>
<keyword evidence="1" id="KW-0677">Repeat</keyword>
<dbReference type="InterPro" id="IPR015943">
    <property type="entry name" value="WD40/YVTN_repeat-like_dom_sf"/>
</dbReference>
<protein>
    <recommendedName>
        <fullName evidence="6">NACHT domain-containing protein</fullName>
    </recommendedName>
</protein>
<dbReference type="STRING" id="1448316.A0A395GIX9"/>
<dbReference type="SUPFAM" id="SSF82171">
    <property type="entry name" value="DPP6 N-terminal domain-like"/>
    <property type="match status" value="1"/>
</dbReference>
<dbReference type="Proteomes" id="UP000249402">
    <property type="component" value="Unassembled WGS sequence"/>
</dbReference>
<accession>A0A395GIX9</accession>
<feature type="domain" description="NWD NACHT-NTPase N-terminal" evidence="2">
    <location>
        <begin position="21"/>
        <end position="89"/>
    </location>
</feature>
<evidence type="ECO:0000313" key="5">
    <source>
        <dbReference type="Proteomes" id="UP000249402"/>
    </source>
</evidence>
<dbReference type="SUPFAM" id="SSF52540">
    <property type="entry name" value="P-loop containing nucleoside triphosphate hydrolases"/>
    <property type="match status" value="1"/>
</dbReference>
<dbReference type="InterPro" id="IPR056884">
    <property type="entry name" value="NPHP3-like_N"/>
</dbReference>
<dbReference type="Gene3D" id="2.130.10.10">
    <property type="entry name" value="YVTN repeat-like/Quinoprotein amine dehydrogenase"/>
    <property type="match status" value="1"/>
</dbReference>
<dbReference type="Gene3D" id="3.40.50.300">
    <property type="entry name" value="P-loop containing nucleotide triphosphate hydrolases"/>
    <property type="match status" value="1"/>
</dbReference>
<organism evidence="4 5">
    <name type="scientific">Aspergillus ibericus CBS 121593</name>
    <dbReference type="NCBI Taxonomy" id="1448316"/>
    <lineage>
        <taxon>Eukaryota</taxon>
        <taxon>Fungi</taxon>
        <taxon>Dikarya</taxon>
        <taxon>Ascomycota</taxon>
        <taxon>Pezizomycotina</taxon>
        <taxon>Eurotiomycetes</taxon>
        <taxon>Eurotiomycetidae</taxon>
        <taxon>Eurotiales</taxon>
        <taxon>Aspergillaceae</taxon>
        <taxon>Aspergillus</taxon>
        <taxon>Aspergillus subgen. Circumdati</taxon>
    </lineage>
</organism>
<dbReference type="GeneID" id="37219736"/>
<evidence type="ECO:0000313" key="4">
    <source>
        <dbReference type="EMBL" id="RAK95232.1"/>
    </source>
</evidence>